<keyword evidence="2" id="KW-0813">Transport</keyword>
<dbReference type="AlphaFoldDB" id="A0A3N3DVQ9"/>
<name>A0A3N3DVQ9_9VIBR</name>
<evidence type="ECO:0000256" key="4">
    <source>
        <dbReference type="ARBA" id="ARBA00022989"/>
    </source>
</evidence>
<organism evidence="8 10">
    <name type="scientific">Vibrio ponticus</name>
    <dbReference type="NCBI Taxonomy" id="265668"/>
    <lineage>
        <taxon>Bacteria</taxon>
        <taxon>Pseudomonadati</taxon>
        <taxon>Pseudomonadota</taxon>
        <taxon>Gammaproteobacteria</taxon>
        <taxon>Vibrionales</taxon>
        <taxon>Vibrionaceae</taxon>
        <taxon>Vibrio</taxon>
    </lineage>
</organism>
<dbReference type="GO" id="GO:0006835">
    <property type="term" value="P:dicarboxylic acid transport"/>
    <property type="evidence" value="ECO:0007669"/>
    <property type="project" value="TreeGrafter"/>
</dbReference>
<accession>A0A3N3DVQ9</accession>
<dbReference type="Proteomes" id="UP000278792">
    <property type="component" value="Unassembled WGS sequence"/>
</dbReference>
<comment type="caution">
    <text evidence="8">The sequence shown here is derived from an EMBL/GenBank/DDBJ whole genome shotgun (WGS) entry which is preliminary data.</text>
</comment>
<proteinExistence type="predicted"/>
<sequence>MEVLEKKGLLSNIGVQVVIAMIVGTAVGAMMGQDAAMFAPLGAIFINLIKMLVIPLVAVALISGAAGLGNSHAAGKVGAVTLGYFGLTSALAVALAIVMGVVFQPGIGIDLSSVEGMFSSEYAAKGELPTFWATVTGMIPTNVFQSLNEANILQILVFCLFFGIALSRQDKERRTPIINGVNTIVDSMVWMINKVMVIAPIGVFGLMAEAVGTFGFGALMVVFKLFVVYVAAILIFGFVVYPAMIHLFTKTSAKQFISAMKKPQAVALSTASSMATLPVTMDTVEHELKVRNSTASFVLPLGATINMSGNAIYYGLVAIFFAQLFNIELGMGAYIAIIVTSTLGAVGQAGVPGPSFLVVAVLLAAGIPIEGLPLLFALDRIFDMIRTALNITGDAACAVIVDALIEEEAAQAELEKQQA</sequence>
<keyword evidence="9" id="KW-1185">Reference proteome</keyword>
<reference evidence="7 9" key="1">
    <citation type="submission" date="2016-09" db="EMBL/GenBank/DDBJ databases">
        <title>Genomic Taxonomy of the Vibrionaceae.</title>
        <authorList>
            <person name="Gonzalez-Castillo A."/>
            <person name="Gomez-Gil B."/>
            <person name="Enciso-Ibarra K."/>
        </authorList>
    </citation>
    <scope>NUCLEOTIDE SEQUENCE [LARGE SCALE GENOMIC DNA]</scope>
    <source>
        <strain evidence="7 9">CAIM 1731</strain>
    </source>
</reference>
<dbReference type="PANTHER" id="PTHR42865">
    <property type="entry name" value="PROTON/GLUTAMATE-ASPARTATE SYMPORTER"/>
    <property type="match status" value="1"/>
</dbReference>
<evidence type="ECO:0000256" key="6">
    <source>
        <dbReference type="SAM" id="Phobius"/>
    </source>
</evidence>
<dbReference type="RefSeq" id="WP_075651222.1">
    <property type="nucleotide sequence ID" value="NZ_AP019657.1"/>
</dbReference>
<dbReference type="OrthoDB" id="9766690at2"/>
<dbReference type="InterPro" id="IPR001991">
    <property type="entry name" value="Na-dicarboxylate_symporter"/>
</dbReference>
<feature type="transmembrane region" description="Helical" evidence="6">
    <location>
        <begin position="80"/>
        <end position="103"/>
    </location>
</feature>
<keyword evidence="5 6" id="KW-0472">Membrane</keyword>
<dbReference type="EMBL" id="MJMI01000117">
    <property type="protein sequence ID" value="OLQ87733.1"/>
    <property type="molecule type" value="Genomic_DNA"/>
</dbReference>
<keyword evidence="3 6" id="KW-0812">Transmembrane</keyword>
<evidence type="ECO:0000256" key="5">
    <source>
        <dbReference type="ARBA" id="ARBA00023136"/>
    </source>
</evidence>
<evidence type="ECO:0000313" key="7">
    <source>
        <dbReference type="EMBL" id="OLQ87733.1"/>
    </source>
</evidence>
<dbReference type="InterPro" id="IPR036458">
    <property type="entry name" value="Na:dicarbo_symporter_sf"/>
</dbReference>
<dbReference type="Pfam" id="PF00375">
    <property type="entry name" value="SDF"/>
    <property type="match status" value="1"/>
</dbReference>
<evidence type="ECO:0000256" key="2">
    <source>
        <dbReference type="ARBA" id="ARBA00022448"/>
    </source>
</evidence>
<feature type="transmembrane region" description="Helical" evidence="6">
    <location>
        <begin position="214"/>
        <end position="244"/>
    </location>
</feature>
<feature type="transmembrane region" description="Helical" evidence="6">
    <location>
        <begin position="44"/>
        <end position="68"/>
    </location>
</feature>
<dbReference type="Gene3D" id="1.10.3860.10">
    <property type="entry name" value="Sodium:dicarboxylate symporter"/>
    <property type="match status" value="1"/>
</dbReference>
<evidence type="ECO:0000313" key="10">
    <source>
        <dbReference type="Proteomes" id="UP000278792"/>
    </source>
</evidence>
<evidence type="ECO:0000313" key="9">
    <source>
        <dbReference type="Proteomes" id="UP000186206"/>
    </source>
</evidence>
<gene>
    <name evidence="7" type="ORF">BIY21_16655</name>
    <name evidence="8" type="ORF">EGH82_17750</name>
</gene>
<dbReference type="GO" id="GO:0005886">
    <property type="term" value="C:plasma membrane"/>
    <property type="evidence" value="ECO:0007669"/>
    <property type="project" value="TreeGrafter"/>
</dbReference>
<dbReference type="Proteomes" id="UP000186206">
    <property type="component" value="Unassembled WGS sequence"/>
</dbReference>
<protein>
    <submittedName>
        <fullName evidence="7">Amino acid:proton symporter</fullName>
    </submittedName>
    <submittedName>
        <fullName evidence="8">Dicarboxylate/amino acid:cation symporter</fullName>
    </submittedName>
</protein>
<comment type="subcellular location">
    <subcellularLocation>
        <location evidence="1">Membrane</location>
        <topology evidence="1">Multi-pass membrane protein</topology>
    </subcellularLocation>
</comment>
<reference evidence="8 10" key="2">
    <citation type="submission" date="2018-11" db="EMBL/GenBank/DDBJ databases">
        <title>Vibrio ponticus strain CAIM 1751 pathogenic for the snapper Lutjanus guttatus.</title>
        <authorList>
            <person name="Soto-Rodriguez S."/>
            <person name="Lozano-Olvera R."/>
            <person name="Gomez-Gil B."/>
        </authorList>
    </citation>
    <scope>NUCLEOTIDE SEQUENCE [LARGE SCALE GENOMIC DNA]</scope>
    <source>
        <strain evidence="8 10">CAIM 1751</strain>
    </source>
</reference>
<dbReference type="GO" id="GO:0015293">
    <property type="term" value="F:symporter activity"/>
    <property type="evidence" value="ECO:0007669"/>
    <property type="project" value="InterPro"/>
</dbReference>
<feature type="transmembrane region" description="Helical" evidence="6">
    <location>
        <begin position="329"/>
        <end position="350"/>
    </location>
</feature>
<feature type="transmembrane region" description="Helical" evidence="6">
    <location>
        <begin position="356"/>
        <end position="378"/>
    </location>
</feature>
<evidence type="ECO:0000256" key="3">
    <source>
        <dbReference type="ARBA" id="ARBA00022692"/>
    </source>
</evidence>
<dbReference type="PANTHER" id="PTHR42865:SF2">
    <property type="entry name" value="PROTON:GLUTAMATE SYMPORTER DAACS FAMILY"/>
    <property type="match status" value="1"/>
</dbReference>
<feature type="transmembrane region" description="Helical" evidence="6">
    <location>
        <begin position="188"/>
        <end position="208"/>
    </location>
</feature>
<dbReference type="FunFam" id="1.10.3860.10:FF:000019">
    <property type="entry name" value="Proton/glutamate symporter"/>
    <property type="match status" value="1"/>
</dbReference>
<dbReference type="PRINTS" id="PR00173">
    <property type="entry name" value="EDTRNSPORT"/>
</dbReference>
<keyword evidence="4 6" id="KW-1133">Transmembrane helix</keyword>
<evidence type="ECO:0000313" key="8">
    <source>
        <dbReference type="EMBL" id="ROV58595.1"/>
    </source>
</evidence>
<evidence type="ECO:0000256" key="1">
    <source>
        <dbReference type="ARBA" id="ARBA00004141"/>
    </source>
</evidence>
<dbReference type="SUPFAM" id="SSF118215">
    <property type="entry name" value="Proton glutamate symport protein"/>
    <property type="match status" value="1"/>
</dbReference>
<feature type="transmembrane region" description="Helical" evidence="6">
    <location>
        <begin position="12"/>
        <end position="32"/>
    </location>
</feature>
<feature type="transmembrane region" description="Helical" evidence="6">
    <location>
        <begin position="301"/>
        <end position="322"/>
    </location>
</feature>
<dbReference type="EMBL" id="RKIK01000071">
    <property type="protein sequence ID" value="ROV58595.1"/>
    <property type="molecule type" value="Genomic_DNA"/>
</dbReference>